<evidence type="ECO:0000313" key="4">
    <source>
        <dbReference type="EMBL" id="SMX27632.1"/>
    </source>
</evidence>
<dbReference type="OrthoDB" id="9807744at2"/>
<evidence type="ECO:0000256" key="1">
    <source>
        <dbReference type="SAM" id="Phobius"/>
    </source>
</evidence>
<keyword evidence="1" id="KW-1133">Transmembrane helix</keyword>
<evidence type="ECO:0000259" key="3">
    <source>
        <dbReference type="Pfam" id="PF07786"/>
    </source>
</evidence>
<feature type="transmembrane region" description="Helical" evidence="1">
    <location>
        <begin position="178"/>
        <end position="196"/>
    </location>
</feature>
<dbReference type="AlphaFoldDB" id="A0A238JCD9"/>
<sequence>MKNKAEKSRPRLEGLDLARFLALFGMVIVNFKIAMGVEQATGILGQLSGALEGRAAASFVVLAGIGLGLAYRGAFQNTLVTALKRALFLLVLGLANMLIFEADILHYYAFYFAFGALLLPFGTGVLIAIVVALNLAFVAMLMVFNYDAGWDWVTLTYSGFWTPQGFIRNLFFNGWHPVVPWLGFLVVGIILSRLTLAERSTQWRLFLGGIVGLIATELVSGFMISLVPNDPELAVLLGTAPVPPMPLYTVAGISAACLVVGASLLLAPTLQKWRLMQLFTPAGRQTLTLYIAHILIGMGTLEALGMLGGQSIEAAFSAAILFVLAAMTYAWIWKHVFKRGPIEAVMRKLAG</sequence>
<gene>
    <name evidence="4" type="ORF">TRP8649_01739</name>
</gene>
<keyword evidence="1" id="KW-0812">Transmembrane</keyword>
<dbReference type="InterPro" id="IPR012429">
    <property type="entry name" value="HGSNAT_cat"/>
</dbReference>
<evidence type="ECO:0000259" key="2">
    <source>
        <dbReference type="Pfam" id="PF04235"/>
    </source>
</evidence>
<proteinExistence type="predicted"/>
<feature type="domain" description="Heparan-alpha-glucosaminide N-acetyltransferase catalytic" evidence="3">
    <location>
        <begin position="11"/>
        <end position="202"/>
    </location>
</feature>
<dbReference type="InterPro" id="IPR052529">
    <property type="entry name" value="Bact_Transport_Assoc"/>
</dbReference>
<feature type="transmembrane region" description="Helical" evidence="1">
    <location>
        <begin position="247"/>
        <end position="267"/>
    </location>
</feature>
<keyword evidence="5" id="KW-1185">Reference proteome</keyword>
<dbReference type="RefSeq" id="WP_099243944.1">
    <property type="nucleotide sequence ID" value="NZ_FXXP01000001.1"/>
</dbReference>
<dbReference type="Pfam" id="PF04235">
    <property type="entry name" value="DUF418"/>
    <property type="match status" value="1"/>
</dbReference>
<dbReference type="EMBL" id="FXXP01000001">
    <property type="protein sequence ID" value="SMX27632.1"/>
    <property type="molecule type" value="Genomic_DNA"/>
</dbReference>
<feature type="transmembrane region" description="Helical" evidence="1">
    <location>
        <begin position="121"/>
        <end position="145"/>
    </location>
</feature>
<dbReference type="Proteomes" id="UP000225972">
    <property type="component" value="Unassembled WGS sequence"/>
</dbReference>
<evidence type="ECO:0008006" key="6">
    <source>
        <dbReference type="Google" id="ProtNLM"/>
    </source>
</evidence>
<dbReference type="InterPro" id="IPR007349">
    <property type="entry name" value="DUF418"/>
</dbReference>
<dbReference type="PANTHER" id="PTHR30590:SF3">
    <property type="entry name" value="HYPOTHETICAL MEMBRANE SPANNING PROTEIN"/>
    <property type="match status" value="1"/>
</dbReference>
<feature type="transmembrane region" description="Helical" evidence="1">
    <location>
        <begin position="57"/>
        <end position="75"/>
    </location>
</feature>
<dbReference type="Pfam" id="PF07786">
    <property type="entry name" value="HGSNAT_cat"/>
    <property type="match status" value="1"/>
</dbReference>
<feature type="transmembrane region" description="Helical" evidence="1">
    <location>
        <begin position="87"/>
        <end position="109"/>
    </location>
</feature>
<reference evidence="5" key="1">
    <citation type="submission" date="2017-05" db="EMBL/GenBank/DDBJ databases">
        <authorList>
            <person name="Rodrigo-Torres L."/>
            <person name="Arahal R. D."/>
            <person name="Lucena T."/>
        </authorList>
    </citation>
    <scope>NUCLEOTIDE SEQUENCE [LARGE SCALE GENOMIC DNA]</scope>
    <source>
        <strain evidence="5">CECT 8649</strain>
    </source>
</reference>
<accession>A0A238JCD9</accession>
<feature type="transmembrane region" description="Helical" evidence="1">
    <location>
        <begin position="287"/>
        <end position="308"/>
    </location>
</feature>
<feature type="transmembrane region" description="Helical" evidence="1">
    <location>
        <begin position="205"/>
        <end position="227"/>
    </location>
</feature>
<organism evidence="4 5">
    <name type="scientific">Pelagimonas phthalicica</name>
    <dbReference type="NCBI Taxonomy" id="1037362"/>
    <lineage>
        <taxon>Bacteria</taxon>
        <taxon>Pseudomonadati</taxon>
        <taxon>Pseudomonadota</taxon>
        <taxon>Alphaproteobacteria</taxon>
        <taxon>Rhodobacterales</taxon>
        <taxon>Roseobacteraceae</taxon>
        <taxon>Pelagimonas</taxon>
    </lineage>
</organism>
<feature type="transmembrane region" description="Helical" evidence="1">
    <location>
        <begin position="152"/>
        <end position="172"/>
    </location>
</feature>
<dbReference type="PANTHER" id="PTHR30590">
    <property type="entry name" value="INNER MEMBRANE PROTEIN"/>
    <property type="match status" value="1"/>
</dbReference>
<feature type="transmembrane region" description="Helical" evidence="1">
    <location>
        <begin position="20"/>
        <end position="37"/>
    </location>
</feature>
<feature type="domain" description="DUF418" evidence="2">
    <location>
        <begin position="245"/>
        <end position="350"/>
    </location>
</feature>
<evidence type="ECO:0000313" key="5">
    <source>
        <dbReference type="Proteomes" id="UP000225972"/>
    </source>
</evidence>
<name>A0A238JCD9_9RHOB</name>
<protein>
    <recommendedName>
        <fullName evidence="6">Transporter</fullName>
    </recommendedName>
</protein>
<feature type="transmembrane region" description="Helical" evidence="1">
    <location>
        <begin position="314"/>
        <end position="332"/>
    </location>
</feature>
<keyword evidence="1" id="KW-0472">Membrane</keyword>